<evidence type="ECO:0008006" key="4">
    <source>
        <dbReference type="Google" id="ProtNLM"/>
    </source>
</evidence>
<evidence type="ECO:0000256" key="1">
    <source>
        <dbReference type="SAM" id="Phobius"/>
    </source>
</evidence>
<dbReference type="OrthoDB" id="449734at2"/>
<keyword evidence="1" id="KW-1133">Transmembrane helix</keyword>
<evidence type="ECO:0000313" key="3">
    <source>
        <dbReference type="Proteomes" id="UP000185860"/>
    </source>
</evidence>
<organism evidence="2 3">
    <name type="scientific">[Phormidium ambiguum] IAM M-71</name>
    <dbReference type="NCBI Taxonomy" id="454136"/>
    <lineage>
        <taxon>Bacteria</taxon>
        <taxon>Bacillati</taxon>
        <taxon>Cyanobacteriota</taxon>
        <taxon>Cyanophyceae</taxon>
        <taxon>Oscillatoriophycideae</taxon>
        <taxon>Aerosakkonematales</taxon>
        <taxon>Aerosakkonemataceae</taxon>
        <taxon>Floridanema</taxon>
    </lineage>
</organism>
<reference evidence="2 3" key="1">
    <citation type="submission" date="2016-11" db="EMBL/GenBank/DDBJ databases">
        <title>Draft Genome Sequences of Nine Cyanobacterial Strains from Diverse Habitats.</title>
        <authorList>
            <person name="Zhu T."/>
            <person name="Hou S."/>
            <person name="Lu X."/>
            <person name="Hess W.R."/>
        </authorList>
    </citation>
    <scope>NUCLEOTIDE SEQUENCE [LARGE SCALE GENOMIC DNA]</scope>
    <source>
        <strain evidence="2 3">IAM M-71</strain>
    </source>
</reference>
<feature type="transmembrane region" description="Helical" evidence="1">
    <location>
        <begin position="118"/>
        <end position="137"/>
    </location>
</feature>
<name>A0A1U7IBK9_9CYAN</name>
<protein>
    <recommendedName>
        <fullName evidence="4">Glycosyltransferase RgtA/B/C/D-like domain-containing protein</fullName>
    </recommendedName>
</protein>
<proteinExistence type="predicted"/>
<feature type="transmembrane region" description="Helical" evidence="1">
    <location>
        <begin position="218"/>
        <end position="236"/>
    </location>
</feature>
<dbReference type="AlphaFoldDB" id="A0A1U7IBK9"/>
<feature type="transmembrane region" description="Helical" evidence="1">
    <location>
        <begin position="356"/>
        <end position="373"/>
    </location>
</feature>
<feature type="transmembrane region" description="Helical" evidence="1">
    <location>
        <begin position="7"/>
        <end position="28"/>
    </location>
</feature>
<dbReference type="RefSeq" id="WP_073595521.1">
    <property type="nucleotide sequence ID" value="NZ_MRCE01000024.1"/>
</dbReference>
<comment type="caution">
    <text evidence="2">The sequence shown here is derived from an EMBL/GenBank/DDBJ whole genome shotgun (WGS) entry which is preliminary data.</text>
</comment>
<evidence type="ECO:0000313" key="2">
    <source>
        <dbReference type="EMBL" id="OKH34047.1"/>
    </source>
</evidence>
<dbReference type="STRING" id="454136.NIES2119_21315"/>
<feature type="transmembrane region" description="Helical" evidence="1">
    <location>
        <begin position="317"/>
        <end position="336"/>
    </location>
</feature>
<feature type="transmembrane region" description="Helical" evidence="1">
    <location>
        <begin position="286"/>
        <end position="305"/>
    </location>
</feature>
<feature type="transmembrane region" description="Helical" evidence="1">
    <location>
        <begin position="91"/>
        <end position="111"/>
    </location>
</feature>
<dbReference type="EMBL" id="MRCE01000024">
    <property type="protein sequence ID" value="OKH34047.1"/>
    <property type="molecule type" value="Genomic_DNA"/>
</dbReference>
<accession>A0A1U7IBK9</accession>
<feature type="transmembrane region" description="Helical" evidence="1">
    <location>
        <begin position="175"/>
        <end position="198"/>
    </location>
</feature>
<sequence length="600" mass="68745">MNKRPEIWLFTGFILTIIPAFLMGILIYQNAVNMPFWDDWEISLFLNRIYPKYELTLQNWLAQANETRYLFPRFIFVGLAYLNKWNWDIRYQMWVSLALACLVSINVFRLIKWTISEKLFKVIFIAILCNILIFSPVQYENWLWGIQLIVFMPIACVTTCLVIIYSGISRTTKLILCLILCTISTFSYANGMLSWVIVFPALAISKTWRWQDIFHQKWLYIPWIAGFTANMAVYFYNYQKPSQTPGLLAGLLNPIESLRYFLSFLGAPLALGIHKFDLQGEYIRNNITIGTVLIILFGTAWLYLLKHIQESNLIYRMTGWLVIGCYTVISGIITALGRVGLGIETSVAPRYMTFSVYLPLALIGLIAVIYDDAKNRGYLDKNKQLISQIIIGVLLVSFFGLNILMNEFAIGQIRWAKLERLHAKTCLAFVNVVVEEKCLTEKVYPRLEAVKKLAKIVDEKDLIDTKFIYSSKAQDIQGKSTANVDGLSYGWLDKVSQVKDLYVAGGWARLPKRKQPADAVLLTYEKAKGYDIIFAISDTRIQRPDVVSATKNQVYLMTGWQRTFSVSKLPKGVLKIKAWAFDTETGKAFQLDGSQQINNL</sequence>
<gene>
    <name evidence="2" type="ORF">NIES2119_21315</name>
</gene>
<feature type="transmembrane region" description="Helical" evidence="1">
    <location>
        <begin position="385"/>
        <end position="405"/>
    </location>
</feature>
<keyword evidence="1" id="KW-0812">Transmembrane</keyword>
<feature type="transmembrane region" description="Helical" evidence="1">
    <location>
        <begin position="143"/>
        <end position="168"/>
    </location>
</feature>
<dbReference type="Proteomes" id="UP000185860">
    <property type="component" value="Unassembled WGS sequence"/>
</dbReference>
<keyword evidence="1" id="KW-0472">Membrane</keyword>